<gene>
    <name evidence="3" type="ORF">PGTG_22567</name>
</gene>
<accession>H6QUY0</accession>
<evidence type="ECO:0000313" key="4">
    <source>
        <dbReference type="Proteomes" id="UP000008783"/>
    </source>
</evidence>
<feature type="transmembrane region" description="Helical" evidence="2">
    <location>
        <begin position="241"/>
        <end position="265"/>
    </location>
</feature>
<evidence type="ECO:0000256" key="2">
    <source>
        <dbReference type="SAM" id="Phobius"/>
    </source>
</evidence>
<sequence length="660" mass="74076">MSHSTSFAKRQSLGDRRDDEIPIVISPSQLSFQKAYEALCVIGLVFTSILLISHTWGRRGNKRHPIVIAFILIAMINYWNALLPWFFNFWAAEKSSSFDEDPLGNSVPTYLACRINAVLASYLQTVIPSFAAAFVGEALRITWQVSKITHSNTPSTLTDLTDHEFQSQNDSLDLESNTKFDLSSTVPKLEHKVYTKTSSISDGNTLPEIKDQSSSASILSANRNRSSMRIFSLNRDTNWKWPFFLCFVPTLCGLPQLLMIVITYLQKDKSWIFNGKLRTLSASDYHHLVDIVSCRVRSEAAVSLRVMTLLFVLALTALFSGLMITITVGIRRSASRYGRSNLDMAVLIPIGFLSAQSIAGCLVVSVIYFTSKDQYHTALDLFGVINPIASVFVLVDREFFTTWNGWMRSLISFLMTRHGLKFNNLNCNTNLSSTRPNQVSTQHRHHKKSKQAPDHGMWTPPKPSYNRTHRLISMSSIGDSDVETDENIRTRVSRQATVTRPSRFRSLRRLTLHNRSSGTAYRQTISSSRRRGFSVAKRLSYHPRDSAPPRKLRRKVFSADCPAYTERSPETLATSNNICGHRFRPEKESGSESSRIEYFETFILQLGSELPEKNQCENPNGSMPSAVPAASSQPTSGAGALNVETSVGLMKINRKASKSL</sequence>
<feature type="region of interest" description="Disordered" evidence="1">
    <location>
        <begin position="612"/>
        <end position="640"/>
    </location>
</feature>
<keyword evidence="2" id="KW-0472">Membrane</keyword>
<protein>
    <submittedName>
        <fullName evidence="3">Uncharacterized protein</fullName>
    </submittedName>
</protein>
<dbReference type="InParanoid" id="H6QUY0"/>
<feature type="region of interest" description="Disordered" evidence="1">
    <location>
        <begin position="431"/>
        <end position="465"/>
    </location>
</feature>
<keyword evidence="2" id="KW-0812">Transmembrane</keyword>
<dbReference type="AlphaFoldDB" id="H6QUY0"/>
<name>H6QUY0_PUCGT</name>
<dbReference type="EMBL" id="DS178363">
    <property type="protein sequence ID" value="EHS62593.1"/>
    <property type="molecule type" value="Genomic_DNA"/>
</dbReference>
<keyword evidence="2" id="KW-1133">Transmembrane helix</keyword>
<feature type="transmembrane region" description="Helical" evidence="2">
    <location>
        <begin position="66"/>
        <end position="87"/>
    </location>
</feature>
<evidence type="ECO:0000256" key="1">
    <source>
        <dbReference type="SAM" id="MobiDB-lite"/>
    </source>
</evidence>
<dbReference type="VEuPathDB" id="FungiDB:PGTG_22567"/>
<proteinExistence type="predicted"/>
<evidence type="ECO:0000313" key="3">
    <source>
        <dbReference type="EMBL" id="EHS62593.1"/>
    </source>
</evidence>
<dbReference type="KEGG" id="pgr:PGTG_22567"/>
<feature type="transmembrane region" description="Helical" evidence="2">
    <location>
        <begin position="306"/>
        <end position="330"/>
    </location>
</feature>
<keyword evidence="4" id="KW-1185">Reference proteome</keyword>
<organism evidence="3 4">
    <name type="scientific">Puccinia graminis f. sp. tritici (strain CRL 75-36-700-3 / race SCCL)</name>
    <name type="common">Black stem rust fungus</name>
    <dbReference type="NCBI Taxonomy" id="418459"/>
    <lineage>
        <taxon>Eukaryota</taxon>
        <taxon>Fungi</taxon>
        <taxon>Dikarya</taxon>
        <taxon>Basidiomycota</taxon>
        <taxon>Pucciniomycotina</taxon>
        <taxon>Pucciniomycetes</taxon>
        <taxon>Pucciniales</taxon>
        <taxon>Pucciniaceae</taxon>
        <taxon>Puccinia</taxon>
    </lineage>
</organism>
<dbReference type="Proteomes" id="UP000008783">
    <property type="component" value="Unassembled WGS sequence"/>
</dbReference>
<feature type="transmembrane region" description="Helical" evidence="2">
    <location>
        <begin position="375"/>
        <end position="395"/>
    </location>
</feature>
<feature type="transmembrane region" description="Helical" evidence="2">
    <location>
        <begin position="342"/>
        <end position="369"/>
    </location>
</feature>
<feature type="transmembrane region" description="Helical" evidence="2">
    <location>
        <begin position="35"/>
        <end position="54"/>
    </location>
</feature>
<reference evidence="4" key="1">
    <citation type="journal article" date="2011" name="Proc. Natl. Acad. Sci. U.S.A.">
        <title>Obligate biotrophy features unraveled by the genomic analysis of rust fungi.</title>
        <authorList>
            <person name="Duplessis S."/>
            <person name="Cuomo C.A."/>
            <person name="Lin Y.-C."/>
            <person name="Aerts A."/>
            <person name="Tisserant E."/>
            <person name="Veneault-Fourrey C."/>
            <person name="Joly D.L."/>
            <person name="Hacquard S."/>
            <person name="Amselem J."/>
            <person name="Cantarel B.L."/>
            <person name="Chiu R."/>
            <person name="Coutinho P.M."/>
            <person name="Feau N."/>
            <person name="Field M."/>
            <person name="Frey P."/>
            <person name="Gelhaye E."/>
            <person name="Goldberg J."/>
            <person name="Grabherr M.G."/>
            <person name="Kodira C.D."/>
            <person name="Kohler A."/>
            <person name="Kuees U."/>
            <person name="Lindquist E.A."/>
            <person name="Lucas S.M."/>
            <person name="Mago R."/>
            <person name="Mauceli E."/>
            <person name="Morin E."/>
            <person name="Murat C."/>
            <person name="Pangilinan J.L."/>
            <person name="Park R."/>
            <person name="Pearson M."/>
            <person name="Quesneville H."/>
            <person name="Rouhier N."/>
            <person name="Sakthikumar S."/>
            <person name="Salamov A.A."/>
            <person name="Schmutz J."/>
            <person name="Selles B."/>
            <person name="Shapiro H."/>
            <person name="Tanguay P."/>
            <person name="Tuskan G.A."/>
            <person name="Henrissat B."/>
            <person name="Van de Peer Y."/>
            <person name="Rouze P."/>
            <person name="Ellis J.G."/>
            <person name="Dodds P.N."/>
            <person name="Schein J.E."/>
            <person name="Zhong S."/>
            <person name="Hamelin R.C."/>
            <person name="Grigoriev I.V."/>
            <person name="Szabo L.J."/>
            <person name="Martin F."/>
        </authorList>
    </citation>
    <scope>NUCLEOTIDE SEQUENCE [LARGE SCALE GENOMIC DNA]</scope>
    <source>
        <strain evidence="4">CRL 75-36-700-3 / race SCCL</strain>
    </source>
</reference>
<dbReference type="HOGENOM" id="CLU_415679_0_0_1"/>
<dbReference type="OrthoDB" id="2498031at2759"/>
<dbReference type="RefSeq" id="XP_003888679.1">
    <property type="nucleotide sequence ID" value="XM_003888630.1"/>
</dbReference>
<dbReference type="GeneID" id="13542211"/>